<dbReference type="PROSITE" id="PS51192">
    <property type="entry name" value="HELICASE_ATP_BIND_1"/>
    <property type="match status" value="1"/>
</dbReference>
<feature type="domain" description="DEAD-box RNA helicase Q" evidence="10">
    <location>
        <begin position="63"/>
        <end position="91"/>
    </location>
</feature>
<dbReference type="InterPro" id="IPR014001">
    <property type="entry name" value="Helicase_ATP-bd"/>
</dbReference>
<evidence type="ECO:0000256" key="3">
    <source>
        <dbReference type="ARBA" id="ARBA00022806"/>
    </source>
</evidence>
<comment type="similarity">
    <text evidence="5 7">Belongs to the DEAD box helicase family.</text>
</comment>
<protein>
    <submittedName>
        <fullName evidence="11">RNA helicase</fullName>
    </submittedName>
</protein>
<evidence type="ECO:0000256" key="2">
    <source>
        <dbReference type="ARBA" id="ARBA00022801"/>
    </source>
</evidence>
<dbReference type="EMBL" id="PCYK01000014">
    <property type="protein sequence ID" value="PIR46002.1"/>
    <property type="molecule type" value="Genomic_DNA"/>
</dbReference>
<dbReference type="GO" id="GO:0003724">
    <property type="term" value="F:RNA helicase activity"/>
    <property type="evidence" value="ECO:0007669"/>
    <property type="project" value="InterPro"/>
</dbReference>
<keyword evidence="1 7" id="KW-0547">Nucleotide-binding</keyword>
<keyword evidence="4 7" id="KW-0067">ATP-binding</keyword>
<accession>A0A2H0RHG2</accession>
<dbReference type="InterPro" id="IPR044742">
    <property type="entry name" value="DEAD/DEAH_RhlB"/>
</dbReference>
<dbReference type="SUPFAM" id="SSF52540">
    <property type="entry name" value="P-loop containing nucleoside triphosphate hydrolases"/>
    <property type="match status" value="1"/>
</dbReference>
<dbReference type="InterPro" id="IPR027417">
    <property type="entry name" value="P-loop_NTPase"/>
</dbReference>
<dbReference type="SMART" id="SM00490">
    <property type="entry name" value="HELICc"/>
    <property type="match status" value="1"/>
</dbReference>
<dbReference type="InterPro" id="IPR011545">
    <property type="entry name" value="DEAD/DEAH_box_helicase_dom"/>
</dbReference>
<feature type="domain" description="Helicase C-terminal" evidence="9">
    <location>
        <begin position="273"/>
        <end position="405"/>
    </location>
</feature>
<name>A0A2H0RHG2_9BACT</name>
<dbReference type="Gene3D" id="3.40.50.300">
    <property type="entry name" value="P-loop containing nucleotide triphosphate hydrolases"/>
    <property type="match status" value="2"/>
</dbReference>
<dbReference type="PROSITE" id="PS51195">
    <property type="entry name" value="Q_MOTIF"/>
    <property type="match status" value="1"/>
</dbReference>
<evidence type="ECO:0000259" key="10">
    <source>
        <dbReference type="PROSITE" id="PS51195"/>
    </source>
</evidence>
<dbReference type="PROSITE" id="PS51194">
    <property type="entry name" value="HELICASE_CTER"/>
    <property type="match status" value="1"/>
</dbReference>
<dbReference type="PROSITE" id="PS00039">
    <property type="entry name" value="DEAD_ATP_HELICASE"/>
    <property type="match status" value="1"/>
</dbReference>
<dbReference type="GO" id="GO:0005524">
    <property type="term" value="F:ATP binding"/>
    <property type="evidence" value="ECO:0007669"/>
    <property type="project" value="UniProtKB-KW"/>
</dbReference>
<dbReference type="CDD" id="cd00268">
    <property type="entry name" value="DEADc"/>
    <property type="match status" value="1"/>
</dbReference>
<dbReference type="CDD" id="cd18787">
    <property type="entry name" value="SF2_C_DEAD"/>
    <property type="match status" value="1"/>
</dbReference>
<evidence type="ECO:0000259" key="9">
    <source>
        <dbReference type="PROSITE" id="PS51194"/>
    </source>
</evidence>
<dbReference type="InterPro" id="IPR050079">
    <property type="entry name" value="DEAD_box_RNA_helicase"/>
</dbReference>
<evidence type="ECO:0000256" key="5">
    <source>
        <dbReference type="ARBA" id="ARBA00038437"/>
    </source>
</evidence>
<evidence type="ECO:0000259" key="8">
    <source>
        <dbReference type="PROSITE" id="PS51192"/>
    </source>
</evidence>
<dbReference type="SMART" id="SM00487">
    <property type="entry name" value="DEXDc"/>
    <property type="match status" value="1"/>
</dbReference>
<feature type="domain" description="Helicase ATP-binding" evidence="8">
    <location>
        <begin position="94"/>
        <end position="263"/>
    </location>
</feature>
<keyword evidence="3 7" id="KW-0347">Helicase</keyword>
<reference evidence="11 12" key="1">
    <citation type="submission" date="2017-09" db="EMBL/GenBank/DDBJ databases">
        <title>Depth-based differentiation of microbial function through sediment-hosted aquifers and enrichment of novel symbionts in the deep terrestrial subsurface.</title>
        <authorList>
            <person name="Probst A.J."/>
            <person name="Ladd B."/>
            <person name="Jarett J.K."/>
            <person name="Geller-Mcgrath D.E."/>
            <person name="Sieber C.M."/>
            <person name="Emerson J.B."/>
            <person name="Anantharaman K."/>
            <person name="Thomas B.C."/>
            <person name="Malmstrom R."/>
            <person name="Stieglmeier M."/>
            <person name="Klingl A."/>
            <person name="Woyke T."/>
            <person name="Ryan C.M."/>
            <person name="Banfield J.F."/>
        </authorList>
    </citation>
    <scope>NUCLEOTIDE SEQUENCE [LARGE SCALE GENOMIC DNA]</scope>
    <source>
        <strain evidence="11">CG10_big_fil_rev_8_21_14_0_10_49_38</strain>
    </source>
</reference>
<organism evidence="11 12">
    <name type="scientific">Candidatus Vogelbacteria bacterium CG10_big_fil_rev_8_21_14_0_10_49_38</name>
    <dbReference type="NCBI Taxonomy" id="1975043"/>
    <lineage>
        <taxon>Bacteria</taxon>
        <taxon>Candidatus Vogeliibacteriota</taxon>
    </lineage>
</organism>
<keyword evidence="2 7" id="KW-0378">Hydrolase</keyword>
<dbReference type="GO" id="GO:0005829">
    <property type="term" value="C:cytosol"/>
    <property type="evidence" value="ECO:0007669"/>
    <property type="project" value="TreeGrafter"/>
</dbReference>
<dbReference type="Proteomes" id="UP000230431">
    <property type="component" value="Unassembled WGS sequence"/>
</dbReference>
<dbReference type="PANTHER" id="PTHR47959:SF13">
    <property type="entry name" value="ATP-DEPENDENT RNA HELICASE RHLE"/>
    <property type="match status" value="1"/>
</dbReference>
<feature type="short sequence motif" description="Q motif" evidence="6">
    <location>
        <begin position="63"/>
        <end position="91"/>
    </location>
</feature>
<dbReference type="GO" id="GO:0003676">
    <property type="term" value="F:nucleic acid binding"/>
    <property type="evidence" value="ECO:0007669"/>
    <property type="project" value="InterPro"/>
</dbReference>
<evidence type="ECO:0000256" key="1">
    <source>
        <dbReference type="ARBA" id="ARBA00022741"/>
    </source>
</evidence>
<gene>
    <name evidence="11" type="ORF">COV08_01870</name>
</gene>
<sequence>MFKGNYRRSERSGQTAVRRFVGQRSGVRSNQSRRRKVGSTIDIARFTCAAKPRSVTEVYEPKHRFADFAINESLKQNILAQGYVNPTPIQDGAILPILAQDDVVGVADTGTGKTAAFLIPLLDKILSDRRAKVLVIVPTRELALQINGEFQKFRGRLPVFSVCCFGGSPIGRQLSDLRRSHNFIIGTPGRFKDLIERGAVKLADFGTIVLDEADRMLDMGFVKDMRFIMAGMAENRQTLLFSATISHEIDALIKEFLRAPVTVSVKTGDTSRNVDQSVVRIGRGQEKFEILHGLLKQADFNKVLIFGRTKFGVEKLSVLLRRNGLAAEAIHGDKNQSHRQRALDNFKTNRSAILVATDVAARGLDIPDVSHVINYDLPATYDDYVHRIGRTGRGDKTGKALTFIE</sequence>
<dbReference type="PANTHER" id="PTHR47959">
    <property type="entry name" value="ATP-DEPENDENT RNA HELICASE RHLE-RELATED"/>
    <property type="match status" value="1"/>
</dbReference>
<dbReference type="Pfam" id="PF00270">
    <property type="entry name" value="DEAD"/>
    <property type="match status" value="1"/>
</dbReference>
<evidence type="ECO:0000256" key="4">
    <source>
        <dbReference type="ARBA" id="ARBA00022840"/>
    </source>
</evidence>
<evidence type="ECO:0000256" key="7">
    <source>
        <dbReference type="RuleBase" id="RU000492"/>
    </source>
</evidence>
<dbReference type="AlphaFoldDB" id="A0A2H0RHG2"/>
<evidence type="ECO:0000313" key="12">
    <source>
        <dbReference type="Proteomes" id="UP000230431"/>
    </source>
</evidence>
<dbReference type="InterPro" id="IPR014014">
    <property type="entry name" value="RNA_helicase_DEAD_Q_motif"/>
</dbReference>
<dbReference type="InterPro" id="IPR000629">
    <property type="entry name" value="RNA-helicase_DEAD-box_CS"/>
</dbReference>
<proteinExistence type="inferred from homology"/>
<comment type="caution">
    <text evidence="11">The sequence shown here is derived from an EMBL/GenBank/DDBJ whole genome shotgun (WGS) entry which is preliminary data.</text>
</comment>
<evidence type="ECO:0000313" key="11">
    <source>
        <dbReference type="EMBL" id="PIR46002.1"/>
    </source>
</evidence>
<dbReference type="GO" id="GO:0016787">
    <property type="term" value="F:hydrolase activity"/>
    <property type="evidence" value="ECO:0007669"/>
    <property type="project" value="UniProtKB-KW"/>
</dbReference>
<dbReference type="Pfam" id="PF00271">
    <property type="entry name" value="Helicase_C"/>
    <property type="match status" value="1"/>
</dbReference>
<dbReference type="InterPro" id="IPR001650">
    <property type="entry name" value="Helicase_C-like"/>
</dbReference>
<evidence type="ECO:0000256" key="6">
    <source>
        <dbReference type="PROSITE-ProRule" id="PRU00552"/>
    </source>
</evidence>